<dbReference type="AlphaFoldDB" id="A0A0V8JLD0"/>
<reference evidence="1 2" key="1">
    <citation type="submission" date="2015-11" db="EMBL/GenBank/DDBJ databases">
        <title>Bacillus caseinolyticus sp nov.</title>
        <authorList>
            <person name="Dastager S.G."/>
            <person name="Mawlankar R."/>
        </authorList>
    </citation>
    <scope>NUCLEOTIDE SEQUENCE [LARGE SCALE GENOMIC DNA]</scope>
    <source>
        <strain evidence="1 2">SGD-V-76</strain>
    </source>
</reference>
<sequence>MRDFHCCATCQHFRSIKLENGMKYFCSRLGYDTKPSYQFNCWKPTEIVKKLMEHEEKKK</sequence>
<comment type="caution">
    <text evidence="1">The sequence shown here is derived from an EMBL/GenBank/DDBJ whole genome shotgun (WGS) entry which is preliminary data.</text>
</comment>
<protein>
    <submittedName>
        <fullName evidence="1">Uncharacterized protein</fullName>
    </submittedName>
</protein>
<name>A0A0V8JLD0_9BACI</name>
<gene>
    <name evidence="1" type="ORF">AS180_11095</name>
</gene>
<dbReference type="EMBL" id="LNQP01000034">
    <property type="protein sequence ID" value="KSU87851.1"/>
    <property type="molecule type" value="Genomic_DNA"/>
</dbReference>
<accession>A0A0V8JLD0</accession>
<evidence type="ECO:0000313" key="1">
    <source>
        <dbReference type="EMBL" id="KSU87851.1"/>
    </source>
</evidence>
<proteinExistence type="predicted"/>
<dbReference type="Proteomes" id="UP000053681">
    <property type="component" value="Unassembled WGS sequence"/>
</dbReference>
<organism evidence="1 2">
    <name type="scientific">Priestia veravalensis</name>
    <dbReference type="NCBI Taxonomy" id="1414648"/>
    <lineage>
        <taxon>Bacteria</taxon>
        <taxon>Bacillati</taxon>
        <taxon>Bacillota</taxon>
        <taxon>Bacilli</taxon>
        <taxon>Bacillales</taxon>
        <taxon>Bacillaceae</taxon>
        <taxon>Priestia</taxon>
    </lineage>
</organism>
<evidence type="ECO:0000313" key="2">
    <source>
        <dbReference type="Proteomes" id="UP000053681"/>
    </source>
</evidence>
<keyword evidence="2" id="KW-1185">Reference proteome</keyword>